<dbReference type="Gene3D" id="1.25.40.20">
    <property type="entry name" value="Ankyrin repeat-containing domain"/>
    <property type="match status" value="2"/>
</dbReference>
<keyword evidence="2" id="KW-0175">Coiled coil</keyword>
<accession>A0A3P6QSU8</accession>
<keyword evidence="3" id="KW-0472">Membrane</keyword>
<keyword evidence="1" id="KW-0040">ANK repeat</keyword>
<gene>
    <name evidence="4" type="ORF">ASIM_LOCUS14832</name>
</gene>
<evidence type="ECO:0000256" key="1">
    <source>
        <dbReference type="PROSITE-ProRule" id="PRU00023"/>
    </source>
</evidence>
<evidence type="ECO:0000313" key="5">
    <source>
        <dbReference type="Proteomes" id="UP000267096"/>
    </source>
</evidence>
<dbReference type="AlphaFoldDB" id="A0A3P6QSU8"/>
<feature type="repeat" description="ANK" evidence="1">
    <location>
        <begin position="336"/>
        <end position="368"/>
    </location>
</feature>
<dbReference type="SUPFAM" id="SSF48403">
    <property type="entry name" value="Ankyrin repeat"/>
    <property type="match status" value="1"/>
</dbReference>
<feature type="coiled-coil region" evidence="2">
    <location>
        <begin position="13"/>
        <end position="44"/>
    </location>
</feature>
<dbReference type="InterPro" id="IPR002110">
    <property type="entry name" value="Ankyrin_rpt"/>
</dbReference>
<feature type="transmembrane region" description="Helical" evidence="3">
    <location>
        <begin position="304"/>
        <end position="323"/>
    </location>
</feature>
<proteinExistence type="predicted"/>
<dbReference type="Pfam" id="PF00023">
    <property type="entry name" value="Ank"/>
    <property type="match status" value="2"/>
</dbReference>
<dbReference type="Proteomes" id="UP000267096">
    <property type="component" value="Unassembled WGS sequence"/>
</dbReference>
<organism evidence="4 5">
    <name type="scientific">Anisakis simplex</name>
    <name type="common">Herring worm</name>
    <dbReference type="NCBI Taxonomy" id="6269"/>
    <lineage>
        <taxon>Eukaryota</taxon>
        <taxon>Metazoa</taxon>
        <taxon>Ecdysozoa</taxon>
        <taxon>Nematoda</taxon>
        <taxon>Chromadorea</taxon>
        <taxon>Rhabditida</taxon>
        <taxon>Spirurina</taxon>
        <taxon>Ascaridomorpha</taxon>
        <taxon>Ascaridoidea</taxon>
        <taxon>Anisakidae</taxon>
        <taxon>Anisakis</taxon>
        <taxon>Anisakis simplex complex</taxon>
    </lineage>
</organism>
<dbReference type="EMBL" id="UYRR01031953">
    <property type="protein sequence ID" value="VDK53482.1"/>
    <property type="molecule type" value="Genomic_DNA"/>
</dbReference>
<evidence type="ECO:0000256" key="2">
    <source>
        <dbReference type="SAM" id="Coils"/>
    </source>
</evidence>
<dbReference type="PROSITE" id="PS50297">
    <property type="entry name" value="ANK_REP_REGION"/>
    <property type="match status" value="2"/>
</dbReference>
<dbReference type="PANTHER" id="PTHR24184:SF11">
    <property type="entry name" value="ANKYRIN REPEAT AND SOCS BOX CONTAINING 3"/>
    <property type="match status" value="1"/>
</dbReference>
<dbReference type="InterPro" id="IPR036770">
    <property type="entry name" value="Ankyrin_rpt-contain_sf"/>
</dbReference>
<reference evidence="4 5" key="1">
    <citation type="submission" date="2018-11" db="EMBL/GenBank/DDBJ databases">
        <authorList>
            <consortium name="Pathogen Informatics"/>
        </authorList>
    </citation>
    <scope>NUCLEOTIDE SEQUENCE [LARGE SCALE GENOMIC DNA]</scope>
</reference>
<dbReference type="SMART" id="SM00248">
    <property type="entry name" value="ANK"/>
    <property type="match status" value="4"/>
</dbReference>
<protein>
    <submittedName>
        <fullName evidence="4">Uncharacterized protein</fullName>
    </submittedName>
</protein>
<dbReference type="OrthoDB" id="1577640at2759"/>
<evidence type="ECO:0000313" key="4">
    <source>
        <dbReference type="EMBL" id="VDK53482.1"/>
    </source>
</evidence>
<evidence type="ECO:0000256" key="3">
    <source>
        <dbReference type="SAM" id="Phobius"/>
    </source>
</evidence>
<dbReference type="PROSITE" id="PS50088">
    <property type="entry name" value="ANK_REPEAT"/>
    <property type="match status" value="2"/>
</dbReference>
<name>A0A3P6QSU8_ANISI</name>
<keyword evidence="3" id="KW-1133">Transmembrane helix</keyword>
<keyword evidence="5" id="KW-1185">Reference proteome</keyword>
<sequence length="397" mass="44771">MCQQEILKSDISIKNLIENIKHLEDATQKQINDLNGEVKRQINEIAIQIDSLQRLSNKVERFVVLFLTVKSSKERDELLAQVKEHRKERSRDHLFSRREVNDEDIELRNRMKRSENLKKEAIKTTGSLSALVSRMNEQVKLSEESTTNLIHSSALLRETEGEYASMGSHIQRMSAKLKEVNDELTQLLRENKAESAKRLLQKHANLVSYKDDSGRTAVHWACSGGCLEIVQFCVSVRDEDAVSTDDMGWTPLMIASSAGRLEVVRYLVTLPNIDIDTANSNGQTALHYAASRNHAAVRFARSHLIIFCLMLMIVGLIIVSLLVGSPKLRIDIADSCGCSPLHLAIEEHREDVAIKLADRGANLYLENKAKQRPIDLTNSAEFVGKLKMAAKRFEEST</sequence>
<dbReference type="PANTHER" id="PTHR24184">
    <property type="entry name" value="SI:CH211-189E2.2"/>
    <property type="match status" value="1"/>
</dbReference>
<feature type="coiled-coil region" evidence="2">
    <location>
        <begin position="170"/>
        <end position="197"/>
    </location>
</feature>
<feature type="repeat" description="ANK" evidence="1">
    <location>
        <begin position="247"/>
        <end position="268"/>
    </location>
</feature>
<dbReference type="Pfam" id="PF12796">
    <property type="entry name" value="Ank_2"/>
    <property type="match status" value="1"/>
</dbReference>
<keyword evidence="3" id="KW-0812">Transmembrane</keyword>